<evidence type="ECO:0000256" key="10">
    <source>
        <dbReference type="ARBA" id="ARBA00023242"/>
    </source>
</evidence>
<organism evidence="14 15">
    <name type="scientific">Strongyloides stercoralis</name>
    <name type="common">Threadworm</name>
    <dbReference type="NCBI Taxonomy" id="6248"/>
    <lineage>
        <taxon>Eukaryota</taxon>
        <taxon>Metazoa</taxon>
        <taxon>Ecdysozoa</taxon>
        <taxon>Nematoda</taxon>
        <taxon>Chromadorea</taxon>
        <taxon>Rhabditida</taxon>
        <taxon>Tylenchina</taxon>
        <taxon>Panagrolaimomorpha</taxon>
        <taxon>Strongyloidoidea</taxon>
        <taxon>Strongyloididae</taxon>
        <taxon>Strongyloides</taxon>
    </lineage>
</organism>
<dbReference type="Pfam" id="PF00076">
    <property type="entry name" value="RRM_1"/>
    <property type="match status" value="1"/>
</dbReference>
<feature type="region of interest" description="Disordered" evidence="12">
    <location>
        <begin position="124"/>
        <end position="148"/>
    </location>
</feature>
<dbReference type="Proteomes" id="UP000035681">
    <property type="component" value="Unplaced"/>
</dbReference>
<keyword evidence="9" id="KW-0804">Transcription</keyword>
<evidence type="ECO:0000259" key="13">
    <source>
        <dbReference type="PROSITE" id="PS50102"/>
    </source>
</evidence>
<evidence type="ECO:0000256" key="11">
    <source>
        <dbReference type="PROSITE-ProRule" id="PRU00176"/>
    </source>
</evidence>
<evidence type="ECO:0000313" key="15">
    <source>
        <dbReference type="WBParaSite" id="TCONS_00005318.p1"/>
    </source>
</evidence>
<dbReference type="InterPro" id="IPR033102">
    <property type="entry name" value="NELFE"/>
</dbReference>
<dbReference type="InterPro" id="IPR000504">
    <property type="entry name" value="RRM_dom"/>
</dbReference>
<dbReference type="AlphaFoldDB" id="A0AAF5D360"/>
<evidence type="ECO:0000256" key="12">
    <source>
        <dbReference type="SAM" id="MobiDB-lite"/>
    </source>
</evidence>
<accession>A0AAF5D360</accession>
<dbReference type="Gene3D" id="3.30.70.330">
    <property type="match status" value="1"/>
</dbReference>
<evidence type="ECO:0000256" key="3">
    <source>
        <dbReference type="ARBA" id="ARBA00006120"/>
    </source>
</evidence>
<evidence type="ECO:0000256" key="1">
    <source>
        <dbReference type="ARBA" id="ARBA00004123"/>
    </source>
</evidence>
<sequence length="233" mass="26340">PTAKQTFFIFKMPSNSMLIVPSHFSEEEKRLKEKFEFFKQFKIQTSTEKSSNKKSLSAGIVLDDNSKRGVKRSIEASSNCTAADIARLINSGELKSQKKETFKRSKIVGNKRVIETVSFDSKRDEDEKLSDGEINSPTRSPDLSHETPITERKRSGIISNTIYIRGNDLVYSDVKEACEMYGKIIKIYIPQDKKSAFAEFDNRESAEKAVVGLNHNVISGSVVKTNFARQKQQ</sequence>
<feature type="domain" description="RRM" evidence="13">
    <location>
        <begin position="160"/>
        <end position="230"/>
    </location>
</feature>
<keyword evidence="5" id="KW-0158">Chromosome</keyword>
<evidence type="ECO:0000256" key="4">
    <source>
        <dbReference type="ARBA" id="ARBA00014464"/>
    </source>
</evidence>
<keyword evidence="6" id="KW-0678">Repressor</keyword>
<evidence type="ECO:0000256" key="8">
    <source>
        <dbReference type="ARBA" id="ARBA00023015"/>
    </source>
</evidence>
<dbReference type="GO" id="GO:0003723">
    <property type="term" value="F:RNA binding"/>
    <property type="evidence" value="ECO:0007669"/>
    <property type="project" value="UniProtKB-UniRule"/>
</dbReference>
<keyword evidence="10" id="KW-0539">Nucleus</keyword>
<dbReference type="WBParaSite" id="TCONS_00005318.p1">
    <property type="protein sequence ID" value="TCONS_00005318.p1"/>
    <property type="gene ID" value="XLOC_003633"/>
</dbReference>
<dbReference type="PROSITE" id="PS50102">
    <property type="entry name" value="RRM"/>
    <property type="match status" value="1"/>
</dbReference>
<evidence type="ECO:0000256" key="9">
    <source>
        <dbReference type="ARBA" id="ARBA00023163"/>
    </source>
</evidence>
<protein>
    <recommendedName>
        <fullName evidence="4">Negative elongation factor E</fullName>
    </recommendedName>
</protein>
<comment type="similarity">
    <text evidence="3">Belongs to the RRM NELF-E family.</text>
</comment>
<keyword evidence="14" id="KW-1185">Reference proteome</keyword>
<proteinExistence type="inferred from homology"/>
<evidence type="ECO:0000256" key="6">
    <source>
        <dbReference type="ARBA" id="ARBA00022491"/>
    </source>
</evidence>
<name>A0AAF5D360_STRER</name>
<dbReference type="GO" id="GO:0034244">
    <property type="term" value="P:negative regulation of transcription elongation by RNA polymerase II"/>
    <property type="evidence" value="ECO:0007669"/>
    <property type="project" value="TreeGrafter"/>
</dbReference>
<evidence type="ECO:0000256" key="2">
    <source>
        <dbReference type="ARBA" id="ARBA00004286"/>
    </source>
</evidence>
<dbReference type="SMART" id="SM00360">
    <property type="entry name" value="RRM"/>
    <property type="match status" value="1"/>
</dbReference>
<keyword evidence="8" id="KW-0805">Transcription regulation</keyword>
<evidence type="ECO:0000313" key="14">
    <source>
        <dbReference type="Proteomes" id="UP000035681"/>
    </source>
</evidence>
<evidence type="ECO:0000256" key="5">
    <source>
        <dbReference type="ARBA" id="ARBA00022454"/>
    </source>
</evidence>
<dbReference type="SUPFAM" id="SSF54928">
    <property type="entry name" value="RNA-binding domain, RBD"/>
    <property type="match status" value="1"/>
</dbReference>
<keyword evidence="7 11" id="KW-0694">RNA-binding</keyword>
<dbReference type="PANTHER" id="PTHR17250:SF0">
    <property type="entry name" value="NEGATIVE ELONGATION FACTOR E"/>
    <property type="match status" value="1"/>
</dbReference>
<dbReference type="PANTHER" id="PTHR17250">
    <property type="entry name" value="NEGATIVE ELONGATION FACTOR E"/>
    <property type="match status" value="1"/>
</dbReference>
<dbReference type="InterPro" id="IPR012677">
    <property type="entry name" value="Nucleotide-bd_a/b_plait_sf"/>
</dbReference>
<dbReference type="GO" id="GO:0005694">
    <property type="term" value="C:chromosome"/>
    <property type="evidence" value="ECO:0007669"/>
    <property type="project" value="UniProtKB-SubCell"/>
</dbReference>
<reference evidence="15" key="1">
    <citation type="submission" date="2024-02" db="UniProtKB">
        <authorList>
            <consortium name="WormBaseParasite"/>
        </authorList>
    </citation>
    <scope>IDENTIFICATION</scope>
</reference>
<comment type="subcellular location">
    <subcellularLocation>
        <location evidence="2">Chromosome</location>
    </subcellularLocation>
    <subcellularLocation>
        <location evidence="1">Nucleus</location>
    </subcellularLocation>
</comment>
<dbReference type="InterPro" id="IPR035979">
    <property type="entry name" value="RBD_domain_sf"/>
</dbReference>
<dbReference type="GO" id="GO:0032021">
    <property type="term" value="C:NELF complex"/>
    <property type="evidence" value="ECO:0007669"/>
    <property type="project" value="InterPro"/>
</dbReference>
<evidence type="ECO:0000256" key="7">
    <source>
        <dbReference type="ARBA" id="ARBA00022884"/>
    </source>
</evidence>